<comment type="similarity">
    <text evidence="2">Belongs to the TonB family.</text>
</comment>
<dbReference type="PROSITE" id="PS52015">
    <property type="entry name" value="TONB_CTD"/>
    <property type="match status" value="1"/>
</dbReference>
<evidence type="ECO:0000256" key="8">
    <source>
        <dbReference type="ARBA" id="ARBA00022989"/>
    </source>
</evidence>
<accession>A0A4U8SAE3</accession>
<evidence type="ECO:0000256" key="3">
    <source>
        <dbReference type="ARBA" id="ARBA00022448"/>
    </source>
</evidence>
<evidence type="ECO:0000313" key="14">
    <source>
        <dbReference type="EMBL" id="TLD98132.1"/>
    </source>
</evidence>
<organism evidence="13 16">
    <name type="scientific">Helicobacter trogontum</name>
    <dbReference type="NCBI Taxonomy" id="50960"/>
    <lineage>
        <taxon>Bacteria</taxon>
        <taxon>Pseudomonadati</taxon>
        <taxon>Campylobacterota</taxon>
        <taxon>Epsilonproteobacteria</taxon>
        <taxon>Campylobacterales</taxon>
        <taxon>Helicobacteraceae</taxon>
        <taxon>Helicobacter</taxon>
    </lineage>
</organism>
<dbReference type="InterPro" id="IPR051045">
    <property type="entry name" value="TonB-dependent_transducer"/>
</dbReference>
<feature type="region of interest" description="Disordered" evidence="10">
    <location>
        <begin position="119"/>
        <end position="148"/>
    </location>
</feature>
<dbReference type="GO" id="GO:0098797">
    <property type="term" value="C:plasma membrane protein complex"/>
    <property type="evidence" value="ECO:0007669"/>
    <property type="project" value="TreeGrafter"/>
</dbReference>
<feature type="region of interest" description="Disordered" evidence="10">
    <location>
        <begin position="75"/>
        <end position="104"/>
    </location>
</feature>
<feature type="compositionally biased region" description="Polar residues" evidence="10">
    <location>
        <begin position="75"/>
        <end position="88"/>
    </location>
</feature>
<evidence type="ECO:0000256" key="6">
    <source>
        <dbReference type="ARBA" id="ARBA00022692"/>
    </source>
</evidence>
<evidence type="ECO:0000313" key="13">
    <source>
        <dbReference type="EMBL" id="TLD83038.1"/>
    </source>
</evidence>
<dbReference type="PANTHER" id="PTHR33446:SF2">
    <property type="entry name" value="PROTEIN TONB"/>
    <property type="match status" value="1"/>
</dbReference>
<keyword evidence="8 11" id="KW-1133">Transmembrane helix</keyword>
<keyword evidence="3" id="KW-0813">Transport</keyword>
<keyword evidence="6 11" id="KW-0812">Transmembrane</keyword>
<dbReference type="EMBL" id="JRPK02000016">
    <property type="protein sequence ID" value="TLD98132.1"/>
    <property type="molecule type" value="Genomic_DNA"/>
</dbReference>
<evidence type="ECO:0000256" key="1">
    <source>
        <dbReference type="ARBA" id="ARBA00004383"/>
    </source>
</evidence>
<comment type="subcellular location">
    <subcellularLocation>
        <location evidence="1">Cell inner membrane</location>
        <topology evidence="1">Single-pass membrane protein</topology>
        <orientation evidence="1">Periplasmic side</orientation>
    </subcellularLocation>
</comment>
<feature type="domain" description="TonB C-terminal" evidence="12">
    <location>
        <begin position="178"/>
        <end position="272"/>
    </location>
</feature>
<proteinExistence type="inferred from homology"/>
<dbReference type="PANTHER" id="PTHR33446">
    <property type="entry name" value="PROTEIN TONB-RELATED"/>
    <property type="match status" value="1"/>
</dbReference>
<gene>
    <name evidence="14" type="ORF">LS80_005805</name>
    <name evidence="13" type="ORF">LS81_006210</name>
</gene>
<evidence type="ECO:0000256" key="11">
    <source>
        <dbReference type="SAM" id="Phobius"/>
    </source>
</evidence>
<evidence type="ECO:0000256" key="2">
    <source>
        <dbReference type="ARBA" id="ARBA00006555"/>
    </source>
</evidence>
<evidence type="ECO:0000259" key="12">
    <source>
        <dbReference type="PROSITE" id="PS52015"/>
    </source>
</evidence>
<keyword evidence="5" id="KW-0997">Cell inner membrane</keyword>
<dbReference type="RefSeq" id="WP_052089113.1">
    <property type="nucleotide sequence ID" value="NZ_FZND01000016.1"/>
</dbReference>
<dbReference type="NCBIfam" id="TIGR01352">
    <property type="entry name" value="tonB_Cterm"/>
    <property type="match status" value="1"/>
</dbReference>
<keyword evidence="4" id="KW-1003">Cell membrane</keyword>
<evidence type="ECO:0000313" key="16">
    <source>
        <dbReference type="Proteomes" id="UP000029878"/>
    </source>
</evidence>
<dbReference type="GO" id="GO:0015031">
    <property type="term" value="P:protein transport"/>
    <property type="evidence" value="ECO:0007669"/>
    <property type="project" value="UniProtKB-KW"/>
</dbReference>
<evidence type="ECO:0000256" key="9">
    <source>
        <dbReference type="ARBA" id="ARBA00023136"/>
    </source>
</evidence>
<keyword evidence="7" id="KW-0653">Protein transport</keyword>
<evidence type="ECO:0000256" key="4">
    <source>
        <dbReference type="ARBA" id="ARBA00022475"/>
    </source>
</evidence>
<evidence type="ECO:0000256" key="7">
    <source>
        <dbReference type="ARBA" id="ARBA00022927"/>
    </source>
</evidence>
<reference evidence="15 16" key="1">
    <citation type="journal article" date="2014" name="Genome Announc.">
        <title>Draft genome sequences of eight enterohepatic helicobacter species isolated from both laboratory and wild rodents.</title>
        <authorList>
            <person name="Sheh A."/>
            <person name="Shen Z."/>
            <person name="Fox J.G."/>
        </authorList>
    </citation>
    <scope>NUCLEOTIDE SEQUENCE [LARGE SCALE GENOMIC DNA]</scope>
    <source>
        <strain evidence="14 15">ATCC 49310</strain>
        <strain evidence="13 16">ATCC 700114</strain>
    </source>
</reference>
<evidence type="ECO:0000256" key="10">
    <source>
        <dbReference type="SAM" id="MobiDB-lite"/>
    </source>
</evidence>
<reference evidence="14" key="2">
    <citation type="submission" date="2018-04" db="EMBL/GenBank/DDBJ databases">
        <authorList>
            <person name="Sheh A."/>
            <person name="Shen Z."/>
            <person name="Mannion A.J."/>
            <person name="Fox J.G."/>
        </authorList>
    </citation>
    <scope>NUCLEOTIDE SEQUENCE</scope>
    <source>
        <strain evidence="14">ATCC 49310</strain>
    </source>
</reference>
<dbReference type="EMBL" id="JRPL02000012">
    <property type="protein sequence ID" value="TLD83038.1"/>
    <property type="molecule type" value="Genomic_DNA"/>
</dbReference>
<dbReference type="GO" id="GO:0031992">
    <property type="term" value="F:energy transducer activity"/>
    <property type="evidence" value="ECO:0007669"/>
    <property type="project" value="TreeGrafter"/>
</dbReference>
<dbReference type="SUPFAM" id="SSF74653">
    <property type="entry name" value="TolA/TonB C-terminal domain"/>
    <property type="match status" value="1"/>
</dbReference>
<evidence type="ECO:0000256" key="5">
    <source>
        <dbReference type="ARBA" id="ARBA00022519"/>
    </source>
</evidence>
<comment type="caution">
    <text evidence="13">The sequence shown here is derived from an EMBL/GenBank/DDBJ whole genome shotgun (WGS) entry which is preliminary data.</text>
</comment>
<protein>
    <submittedName>
        <fullName evidence="13">Energy transducer TonB</fullName>
    </submittedName>
</protein>
<dbReference type="AlphaFoldDB" id="A0A4U8SAE3"/>
<name>A0A4U8SAE3_9HELI</name>
<keyword evidence="9 11" id="KW-0472">Membrane</keyword>
<dbReference type="Proteomes" id="UP000029861">
    <property type="component" value="Unassembled WGS sequence"/>
</dbReference>
<sequence>MINNIAIRFYNASSILWFGSFLISLLLHFGVMYAIWFSPAKTQTIEIGGFESTLGDTFQSVMLVSDLPLGEAKEFSQNSKKSRITPQTKKIKKKQSGAITNQESKDAVLHAAEKFDTNIANEDSQSQATDIAQNSPSQDKNIEQDSTQQDMVAQAQTLRNDNANSTVLQGIHARDIKSYQSLLMAHLTRFKTYPQDSINNKEEGVVAVRIRIDENGNVLSQNVKQGCKFAALNNAALMLLQKASPLPKPPSDMLRQGYLTFSLPIVYSLRER</sequence>
<evidence type="ECO:0000313" key="15">
    <source>
        <dbReference type="Proteomes" id="UP000029861"/>
    </source>
</evidence>
<dbReference type="Proteomes" id="UP000029878">
    <property type="component" value="Unassembled WGS sequence"/>
</dbReference>
<dbReference type="InterPro" id="IPR037682">
    <property type="entry name" value="TonB_C"/>
</dbReference>
<dbReference type="STRING" id="50960.LS81_07300"/>
<feature type="transmembrane region" description="Helical" evidence="11">
    <location>
        <begin position="12"/>
        <end position="36"/>
    </location>
</feature>
<dbReference type="Gene3D" id="3.30.1150.10">
    <property type="match status" value="1"/>
</dbReference>
<dbReference type="GO" id="GO:0055085">
    <property type="term" value="P:transmembrane transport"/>
    <property type="evidence" value="ECO:0007669"/>
    <property type="project" value="InterPro"/>
</dbReference>
<dbReference type="Pfam" id="PF03544">
    <property type="entry name" value="TonB_C"/>
    <property type="match status" value="1"/>
</dbReference>
<dbReference type="OrthoDB" id="5330166at2"/>
<dbReference type="InterPro" id="IPR006260">
    <property type="entry name" value="TonB/TolA_C"/>
</dbReference>